<dbReference type="NCBIfam" id="TIGR04331">
    <property type="entry name" value="o_ant_LIC12162"/>
    <property type="match status" value="1"/>
</dbReference>
<dbReference type="AlphaFoldDB" id="Q72F66"/>
<dbReference type="EnsemblBacteria" id="AAS94831">
    <property type="protein sequence ID" value="AAS94831"/>
    <property type="gene ID" value="DVU_0348"/>
</dbReference>
<evidence type="ECO:0000313" key="2">
    <source>
        <dbReference type="Proteomes" id="UP000002194"/>
    </source>
</evidence>
<dbReference type="KEGG" id="dvu:DVU_0348"/>
<sequence length="574" mass="65361">MPHGTAAQVTSMSDSTARRVLVLGAAPEDATPETHIMAGPWAFAGQEERFPGWETSFTICPPPFADPDLLAQAQDEAHTYAISRIDDIALRLGAHHGADLPRAFWEVALIPWLALCGQLLVERQRRVQDMLRLFGDEELEVTLLPGDCAFSFHSTHDFVLHGAQDNLFNHWVFSRMIEGMVPAAWTVRWAQPVTRHCGAPEKGLRHMARTLLYKLPFPRVKGFSTRRSLLYSLALMANRNSADNTIPLDRLRGRMPQWCFDPDTVLLPSIPRSFYTTPLPRRVKPAARPGIRVASVASFYDDPYRFHLAAARAAGTRLVFIQHGGNYGHVRTYGTSPVYEYNQHAFLTWGWTSHGPHKGNFVPVPHAQLQELRGRHRDESGRLILVGAEMSTFNYRLDSKPQPFEFTHYRNDKVTFLEALPEATRKATLYRPYFETRSGLEDAPWVLRRVPDVERCTGSLDDHMLRCRLLVLDHHGTTLELAMAADVPMVLFWNMQHWRVCPETEEALGWLEEAGIYHRTPAAAAAHIARIWDDVPGWWHSAPVREARARWSARYALTTDDDFDRVWTQTLRTL</sequence>
<dbReference type="OrthoDB" id="329802at2"/>
<dbReference type="Proteomes" id="UP000002194">
    <property type="component" value="Chromosome"/>
</dbReference>
<proteinExistence type="predicted"/>
<gene>
    <name evidence="1" type="ordered locus">DVU_0348</name>
</gene>
<organism evidence="1 2">
    <name type="scientific">Nitratidesulfovibrio vulgaris (strain ATCC 29579 / DSM 644 / CCUG 34227 / NCIMB 8303 / VKM B-1760 / Hildenborough)</name>
    <name type="common">Desulfovibrio vulgaris</name>
    <dbReference type="NCBI Taxonomy" id="882"/>
    <lineage>
        <taxon>Bacteria</taxon>
        <taxon>Pseudomonadati</taxon>
        <taxon>Thermodesulfobacteriota</taxon>
        <taxon>Desulfovibrionia</taxon>
        <taxon>Desulfovibrionales</taxon>
        <taxon>Desulfovibrionaceae</taxon>
        <taxon>Nitratidesulfovibrio</taxon>
    </lineage>
</organism>
<keyword evidence="2" id="KW-1185">Reference proteome</keyword>
<dbReference type="PaxDb" id="882-DVU_0348"/>
<dbReference type="STRING" id="882.DVU_0348"/>
<name>Q72F66_NITV2</name>
<dbReference type="IntAct" id="Q72F66">
    <property type="interactions" value="1"/>
</dbReference>
<evidence type="ECO:0008006" key="3">
    <source>
        <dbReference type="Google" id="ProtNLM"/>
    </source>
</evidence>
<evidence type="ECO:0000313" key="1">
    <source>
        <dbReference type="EMBL" id="AAS94831.1"/>
    </source>
</evidence>
<dbReference type="eggNOG" id="ENOG502ZBGY">
    <property type="taxonomic scope" value="Bacteria"/>
</dbReference>
<dbReference type="InterPro" id="IPR027603">
    <property type="entry name" value="LIC12162"/>
</dbReference>
<dbReference type="PATRIC" id="fig|882.5.peg.328"/>
<dbReference type="EMBL" id="AE017285">
    <property type="protein sequence ID" value="AAS94831.1"/>
    <property type="molecule type" value="Genomic_DNA"/>
</dbReference>
<reference evidence="1 2" key="1">
    <citation type="journal article" date="2004" name="Nat. Biotechnol.">
        <title>The genome sequence of the anaerobic, sulfate-reducing bacterium Desulfovibrio vulgaris Hildenborough.</title>
        <authorList>
            <person name="Heidelberg J.F."/>
            <person name="Seshadri R."/>
            <person name="Haveman S.A."/>
            <person name="Hemme C.L."/>
            <person name="Paulsen I.T."/>
            <person name="Kolonay J.F."/>
            <person name="Eisen J.A."/>
            <person name="Ward N."/>
            <person name="Methe B."/>
            <person name="Brinkac L.M."/>
            <person name="Daugherty S.C."/>
            <person name="Deboy R.T."/>
            <person name="Dodson R.J."/>
            <person name="Durkin A.S."/>
            <person name="Madupu R."/>
            <person name="Nelson W.C."/>
            <person name="Sullivan S.A."/>
            <person name="Fouts D."/>
            <person name="Haft D.H."/>
            <person name="Selengut J."/>
            <person name="Peterson J.D."/>
            <person name="Davidsen T.M."/>
            <person name="Zafar N."/>
            <person name="Zhou L."/>
            <person name="Radune D."/>
            <person name="Dimitrov G."/>
            <person name="Hance M."/>
            <person name="Tran K."/>
            <person name="Khouri H."/>
            <person name="Gill J."/>
            <person name="Utterback T.R."/>
            <person name="Feldblyum T.V."/>
            <person name="Wall J.D."/>
            <person name="Voordouw G."/>
            <person name="Fraser C.M."/>
        </authorList>
    </citation>
    <scope>NUCLEOTIDE SEQUENCE [LARGE SCALE GENOMIC DNA]</scope>
    <source>
        <strain evidence="2">ATCC 29579 / DSM 644 / NCIMB 8303 / VKM B-1760 / Hildenborough</strain>
    </source>
</reference>
<accession>Q72F66</accession>
<dbReference type="HOGENOM" id="CLU_458378_0_0_7"/>
<protein>
    <recommendedName>
        <fullName evidence="3">Transferase</fullName>
    </recommendedName>
</protein>